<evidence type="ECO:0000313" key="3">
    <source>
        <dbReference type="Proteomes" id="UP000652761"/>
    </source>
</evidence>
<evidence type="ECO:0000256" key="1">
    <source>
        <dbReference type="SAM" id="MobiDB-lite"/>
    </source>
</evidence>
<feature type="region of interest" description="Disordered" evidence="1">
    <location>
        <begin position="145"/>
        <end position="172"/>
    </location>
</feature>
<dbReference type="Proteomes" id="UP000652761">
    <property type="component" value="Unassembled WGS sequence"/>
</dbReference>
<evidence type="ECO:0000313" key="2">
    <source>
        <dbReference type="EMBL" id="MQL78950.1"/>
    </source>
</evidence>
<dbReference type="AlphaFoldDB" id="A0A843UAG3"/>
<comment type="caution">
    <text evidence="2">The sequence shown here is derived from an EMBL/GenBank/DDBJ whole genome shotgun (WGS) entry which is preliminary data.</text>
</comment>
<evidence type="ECO:0008006" key="4">
    <source>
        <dbReference type="Google" id="ProtNLM"/>
    </source>
</evidence>
<organism evidence="2 3">
    <name type="scientific">Colocasia esculenta</name>
    <name type="common">Wild taro</name>
    <name type="synonym">Arum esculentum</name>
    <dbReference type="NCBI Taxonomy" id="4460"/>
    <lineage>
        <taxon>Eukaryota</taxon>
        <taxon>Viridiplantae</taxon>
        <taxon>Streptophyta</taxon>
        <taxon>Embryophyta</taxon>
        <taxon>Tracheophyta</taxon>
        <taxon>Spermatophyta</taxon>
        <taxon>Magnoliopsida</taxon>
        <taxon>Liliopsida</taxon>
        <taxon>Araceae</taxon>
        <taxon>Aroideae</taxon>
        <taxon>Colocasieae</taxon>
        <taxon>Colocasia</taxon>
    </lineage>
</organism>
<dbReference type="OrthoDB" id="21513at2759"/>
<feature type="region of interest" description="Disordered" evidence="1">
    <location>
        <begin position="202"/>
        <end position="227"/>
    </location>
</feature>
<dbReference type="Gene3D" id="6.10.250.3180">
    <property type="match status" value="1"/>
</dbReference>
<keyword evidence="3" id="KW-1185">Reference proteome</keyword>
<accession>A0A843UAG3</accession>
<dbReference type="PANTHER" id="PTHR47543">
    <property type="entry name" value="OS08G0169600 PROTEIN"/>
    <property type="match status" value="1"/>
</dbReference>
<protein>
    <recommendedName>
        <fullName evidence="4">Elongin-A</fullName>
    </recommendedName>
</protein>
<dbReference type="GO" id="GO:0070449">
    <property type="term" value="C:elongin complex"/>
    <property type="evidence" value="ECO:0007669"/>
    <property type="project" value="InterPro"/>
</dbReference>
<gene>
    <name evidence="2" type="ORF">Taro_011397</name>
</gene>
<dbReference type="EMBL" id="NMUH01000425">
    <property type="protein sequence ID" value="MQL78950.1"/>
    <property type="molecule type" value="Genomic_DNA"/>
</dbReference>
<reference evidence="2" key="1">
    <citation type="submission" date="2017-07" db="EMBL/GenBank/DDBJ databases">
        <title>Taro Niue Genome Assembly and Annotation.</title>
        <authorList>
            <person name="Atibalentja N."/>
            <person name="Keating K."/>
            <person name="Fields C.J."/>
        </authorList>
    </citation>
    <scope>NUCLEOTIDE SEQUENCE</scope>
    <source>
        <strain evidence="2">Niue_2</strain>
        <tissue evidence="2">Leaf</tissue>
    </source>
</reference>
<dbReference type="GO" id="GO:0006368">
    <property type="term" value="P:transcription elongation by RNA polymerase II"/>
    <property type="evidence" value="ECO:0007669"/>
    <property type="project" value="InterPro"/>
</dbReference>
<dbReference type="PANTHER" id="PTHR47543:SF2">
    <property type="entry name" value="RNA POLYMERASE II TRANSCRIPTION FACTOR SIII SUBUNIT A"/>
    <property type="match status" value="1"/>
</dbReference>
<sequence>MRRRSTRRRLQILSVFEGVMTTGYEREVPSLVKLCIQTAIDNIRYIDDVGETDISLLKEILPHCTVDQLAHIEKSTQGRDLSAVTDKLWKKFYERLFGEESVNVVVKRMKQKNVRFKWRLLYEAKSKEREEAQKKIAEQLKQRYAEEQKKRQSRQIQLVDKKPPSSNKRMFFGGNGPCYNVSNVKSNIMKKAKLEYLNSAARSSSGSVFGKDSASCSKPTKPLMRRP</sequence>
<dbReference type="InterPro" id="IPR010684">
    <property type="entry name" value="RNA_pol_II_trans_fac_SIII_A"/>
</dbReference>
<dbReference type="Pfam" id="PF06881">
    <property type="entry name" value="Elongin_A"/>
    <property type="match status" value="1"/>
</dbReference>
<proteinExistence type="predicted"/>
<name>A0A843UAG3_COLES</name>